<reference evidence="1 2" key="1">
    <citation type="submission" date="2016-10" db="EMBL/GenBank/DDBJ databases">
        <authorList>
            <person name="de Groot N.N."/>
        </authorList>
    </citation>
    <scope>NUCLEOTIDE SEQUENCE [LARGE SCALE GENOMIC DNA]</scope>
    <source>
        <strain evidence="1 2">Nm9</strain>
    </source>
</reference>
<protein>
    <submittedName>
        <fullName evidence="1">Uncharacterized protein</fullName>
    </submittedName>
</protein>
<dbReference type="AlphaFoldDB" id="A0A1H9D0Y7"/>
<dbReference type="EMBL" id="FOFX01000018">
    <property type="protein sequence ID" value="SEQ07037.1"/>
    <property type="molecule type" value="Genomic_DNA"/>
</dbReference>
<evidence type="ECO:0000313" key="1">
    <source>
        <dbReference type="EMBL" id="SEQ07037.1"/>
    </source>
</evidence>
<accession>A0A1H9D0Y7</accession>
<dbReference type="Proteomes" id="UP000181998">
    <property type="component" value="Unassembled WGS sequence"/>
</dbReference>
<evidence type="ECO:0000313" key="2">
    <source>
        <dbReference type="Proteomes" id="UP000181998"/>
    </source>
</evidence>
<gene>
    <name evidence="1" type="ORF">SAMN05421510_101830</name>
</gene>
<organism evidence="1 2">
    <name type="scientific">Nitrosomonas ureae</name>
    <dbReference type="NCBI Taxonomy" id="44577"/>
    <lineage>
        <taxon>Bacteria</taxon>
        <taxon>Pseudomonadati</taxon>
        <taxon>Pseudomonadota</taxon>
        <taxon>Betaproteobacteria</taxon>
        <taxon>Nitrosomonadales</taxon>
        <taxon>Nitrosomonadaceae</taxon>
        <taxon>Nitrosomonas</taxon>
    </lineage>
</organism>
<sequence length="442" mass="48820">MANAAISKQLLESILDDQGIKNTHFFNGRILTADDLKTEQNANRRQREQLGQAIGTGIVNGLEVSLIADGSNGKSPVVSVTAGLALNAKGQAVSLAADVQVALAREIEPLPVEAGLFAECTPPKTGTVPRDKGAYILLASPTSGFRELAPVRGFSDGKVVSCNSRYAVEGVKFRLEELKITDLTRLSQDTRDGILELMTKTDPANLSKLRNWLAHICFGTEEQMEFLRDPFARISGKSPYTGYGAIDALHAKDQLTDCDVPLALLYWTPNGVQFLDMWSVRRKVTKSNIADRRVSEAEAVISQFQFQIEQIRNDPKGNPGAIEAAKCFKYLPSVGVVPIFSTNFPLGFHQDLFFEGIIHHPIVHIEDARVEALMRNALCYPPQELKSRVMVWIYRIRENAQASSGATGQIAAQPYLIFSTGHMPYMGDPHFDVNRWNFSNWA</sequence>
<name>A0A1H9D0Y7_9PROT</name>
<proteinExistence type="predicted"/>